<keyword evidence="2" id="KW-1185">Reference proteome</keyword>
<reference evidence="1 2" key="1">
    <citation type="submission" date="2022-01" db="EMBL/GenBank/DDBJ databases">
        <title>A chromosomal length assembly of Cordylochernes scorpioides.</title>
        <authorList>
            <person name="Zeh D."/>
            <person name="Zeh J."/>
        </authorList>
    </citation>
    <scope>NUCLEOTIDE SEQUENCE [LARGE SCALE GENOMIC DNA]</scope>
    <source>
        <strain evidence="1">IN4F17</strain>
        <tissue evidence="1">Whole Body</tissue>
    </source>
</reference>
<proteinExistence type="predicted"/>
<evidence type="ECO:0000313" key="1">
    <source>
        <dbReference type="EMBL" id="UYV65922.1"/>
    </source>
</evidence>
<protein>
    <submittedName>
        <fullName evidence="1">AREL1</fullName>
    </submittedName>
</protein>
<accession>A0ABY6KAR6</accession>
<dbReference type="EMBL" id="CP092865">
    <property type="protein sequence ID" value="UYV65922.1"/>
    <property type="molecule type" value="Genomic_DNA"/>
</dbReference>
<gene>
    <name evidence="1" type="ORF">LAZ67_3005895</name>
</gene>
<evidence type="ECO:0000313" key="2">
    <source>
        <dbReference type="Proteomes" id="UP001235939"/>
    </source>
</evidence>
<organism evidence="1 2">
    <name type="scientific">Cordylochernes scorpioides</name>
    <dbReference type="NCBI Taxonomy" id="51811"/>
    <lineage>
        <taxon>Eukaryota</taxon>
        <taxon>Metazoa</taxon>
        <taxon>Ecdysozoa</taxon>
        <taxon>Arthropoda</taxon>
        <taxon>Chelicerata</taxon>
        <taxon>Arachnida</taxon>
        <taxon>Pseudoscorpiones</taxon>
        <taxon>Cheliferoidea</taxon>
        <taxon>Chernetidae</taxon>
        <taxon>Cordylochernes</taxon>
    </lineage>
</organism>
<name>A0ABY6KAR6_9ARAC</name>
<dbReference type="Proteomes" id="UP001235939">
    <property type="component" value="Chromosome 03"/>
</dbReference>
<sequence>MPMKLEKSNLKIMDLKSPKELEILGNVSENWKRIKQRFEIYLEASGLNEKKDKTKTAIFFNIAGENATYIYSNFIFEKEEDKYNLDIILKKLKTIAIH</sequence>